<proteinExistence type="predicted"/>
<evidence type="ECO:0000313" key="2">
    <source>
        <dbReference type="Proteomes" id="UP001213000"/>
    </source>
</evidence>
<dbReference type="EMBL" id="JANIEX010001304">
    <property type="protein sequence ID" value="KAJ3559488.1"/>
    <property type="molecule type" value="Genomic_DNA"/>
</dbReference>
<sequence length="267" mass="28628">MAPPPASNYLELYLSVSPKLHIMIPWTMEHISITSALLALLEVLLRTLASGLALTVPSPLRIEPCFAGERSDRTAEIAYAQSYMFPQNPYYGHSDPLLNSSSPLRKRGGWGMTSQKILANSHFENQNEWTASSNSNPQLPIPSTQLAYSQSLIIMLRFIILALSLTTVFGTPRLLPRDEAILLTDSSFSAITLSATRTALTTSKNPTGLSPLGTAAAILSILKLVGSTAAIPRVNGVLLSQLPGAKKTKTALGTLPAMAAAAEYLPE</sequence>
<organism evidence="1 2">
    <name type="scientific">Leucocoprinus birnbaumii</name>
    <dbReference type="NCBI Taxonomy" id="56174"/>
    <lineage>
        <taxon>Eukaryota</taxon>
        <taxon>Fungi</taxon>
        <taxon>Dikarya</taxon>
        <taxon>Basidiomycota</taxon>
        <taxon>Agaricomycotina</taxon>
        <taxon>Agaricomycetes</taxon>
        <taxon>Agaricomycetidae</taxon>
        <taxon>Agaricales</taxon>
        <taxon>Agaricineae</taxon>
        <taxon>Agaricaceae</taxon>
        <taxon>Leucocoprinus</taxon>
    </lineage>
</organism>
<gene>
    <name evidence="1" type="ORF">NP233_g11250</name>
</gene>
<accession>A0AAD5VGS4</accession>
<evidence type="ECO:0000313" key="1">
    <source>
        <dbReference type="EMBL" id="KAJ3559488.1"/>
    </source>
</evidence>
<name>A0AAD5VGS4_9AGAR</name>
<comment type="caution">
    <text evidence="1">The sequence shown here is derived from an EMBL/GenBank/DDBJ whole genome shotgun (WGS) entry which is preliminary data.</text>
</comment>
<dbReference type="AlphaFoldDB" id="A0AAD5VGS4"/>
<reference evidence="1" key="1">
    <citation type="submission" date="2022-07" db="EMBL/GenBank/DDBJ databases">
        <title>Genome Sequence of Leucocoprinus birnbaumii.</title>
        <authorList>
            <person name="Buettner E."/>
        </authorList>
    </citation>
    <scope>NUCLEOTIDE SEQUENCE</scope>
    <source>
        <strain evidence="1">VT141</strain>
    </source>
</reference>
<protein>
    <submittedName>
        <fullName evidence="1">Uncharacterized protein</fullName>
    </submittedName>
</protein>
<keyword evidence="2" id="KW-1185">Reference proteome</keyword>
<dbReference type="Proteomes" id="UP001213000">
    <property type="component" value="Unassembled WGS sequence"/>
</dbReference>